<keyword evidence="3" id="KW-1185">Reference proteome</keyword>
<gene>
    <name evidence="2" type="ORF">PoB_003821100</name>
</gene>
<dbReference type="AlphaFoldDB" id="A0AAV4AUB1"/>
<evidence type="ECO:0000313" key="3">
    <source>
        <dbReference type="Proteomes" id="UP000735302"/>
    </source>
</evidence>
<comment type="caution">
    <text evidence="2">The sequence shown here is derived from an EMBL/GenBank/DDBJ whole genome shotgun (WGS) entry which is preliminary data.</text>
</comment>
<protein>
    <submittedName>
        <fullName evidence="2">Potassium/sodium hyperpolarization-activated cyclic nucleotide-gated channel 2</fullName>
    </submittedName>
</protein>
<feature type="region of interest" description="Disordered" evidence="1">
    <location>
        <begin position="114"/>
        <end position="133"/>
    </location>
</feature>
<organism evidence="2 3">
    <name type="scientific">Plakobranchus ocellatus</name>
    <dbReference type="NCBI Taxonomy" id="259542"/>
    <lineage>
        <taxon>Eukaryota</taxon>
        <taxon>Metazoa</taxon>
        <taxon>Spiralia</taxon>
        <taxon>Lophotrochozoa</taxon>
        <taxon>Mollusca</taxon>
        <taxon>Gastropoda</taxon>
        <taxon>Heterobranchia</taxon>
        <taxon>Euthyneura</taxon>
        <taxon>Panpulmonata</taxon>
        <taxon>Sacoglossa</taxon>
        <taxon>Placobranchoidea</taxon>
        <taxon>Plakobranchidae</taxon>
        <taxon>Plakobranchus</taxon>
    </lineage>
</organism>
<dbReference type="GO" id="GO:0003254">
    <property type="term" value="P:regulation of membrane depolarization"/>
    <property type="evidence" value="ECO:0007669"/>
    <property type="project" value="TreeGrafter"/>
</dbReference>
<evidence type="ECO:0000256" key="1">
    <source>
        <dbReference type="SAM" id="MobiDB-lite"/>
    </source>
</evidence>
<name>A0AAV4AUB1_9GAST</name>
<accession>A0AAV4AUB1</accession>
<dbReference type="PANTHER" id="PTHR45689">
    <property type="entry name" value="I[[H]] CHANNEL, ISOFORM E"/>
    <property type="match status" value="1"/>
</dbReference>
<dbReference type="GO" id="GO:0098855">
    <property type="term" value="C:HCN channel complex"/>
    <property type="evidence" value="ECO:0007669"/>
    <property type="project" value="TreeGrafter"/>
</dbReference>
<proteinExistence type="predicted"/>
<dbReference type="PANTHER" id="PTHR45689:SF5">
    <property type="entry name" value="I[[H]] CHANNEL, ISOFORM E"/>
    <property type="match status" value="1"/>
</dbReference>
<dbReference type="Proteomes" id="UP000735302">
    <property type="component" value="Unassembled WGS sequence"/>
</dbReference>
<dbReference type="GO" id="GO:0005249">
    <property type="term" value="F:voltage-gated potassium channel activity"/>
    <property type="evidence" value="ECO:0007669"/>
    <property type="project" value="TreeGrafter"/>
</dbReference>
<sequence length="133" mass="15325">MLFFSFYSCVCFLYLDTCFVTFSPSLLLFPSPLAYLSTGIFVERARVDNVEDGQGIILNDFADEIILDPRLIAKQYMKTWFFLDLLSSVPMDYIFLMWDAEANLSQLFHAGTNADTSRQETPPYWQGDHSPHN</sequence>
<reference evidence="2 3" key="1">
    <citation type="journal article" date="2021" name="Elife">
        <title>Chloroplast acquisition without the gene transfer in kleptoplastic sea slugs, Plakobranchus ocellatus.</title>
        <authorList>
            <person name="Maeda T."/>
            <person name="Takahashi S."/>
            <person name="Yoshida T."/>
            <person name="Shimamura S."/>
            <person name="Takaki Y."/>
            <person name="Nagai Y."/>
            <person name="Toyoda A."/>
            <person name="Suzuki Y."/>
            <person name="Arimoto A."/>
            <person name="Ishii H."/>
            <person name="Satoh N."/>
            <person name="Nishiyama T."/>
            <person name="Hasebe M."/>
            <person name="Maruyama T."/>
            <person name="Minagawa J."/>
            <person name="Obokata J."/>
            <person name="Shigenobu S."/>
        </authorList>
    </citation>
    <scope>NUCLEOTIDE SEQUENCE [LARGE SCALE GENOMIC DNA]</scope>
</reference>
<dbReference type="EMBL" id="BLXT01004326">
    <property type="protein sequence ID" value="GFO11706.1"/>
    <property type="molecule type" value="Genomic_DNA"/>
</dbReference>
<dbReference type="GO" id="GO:0035725">
    <property type="term" value="P:sodium ion transmembrane transport"/>
    <property type="evidence" value="ECO:0007669"/>
    <property type="project" value="TreeGrafter"/>
</dbReference>
<evidence type="ECO:0000313" key="2">
    <source>
        <dbReference type="EMBL" id="GFO11706.1"/>
    </source>
</evidence>
<dbReference type="InterPro" id="IPR051413">
    <property type="entry name" value="K/Na_HCN_channel"/>
</dbReference>